<dbReference type="EMBL" id="BAABAT010000042">
    <property type="protein sequence ID" value="GAA4260856.1"/>
    <property type="molecule type" value="Genomic_DNA"/>
</dbReference>
<feature type="transmembrane region" description="Helical" evidence="7">
    <location>
        <begin position="613"/>
        <end position="635"/>
    </location>
</feature>
<keyword evidence="10" id="KW-1185">Reference proteome</keyword>
<feature type="transmembrane region" description="Helical" evidence="7">
    <location>
        <begin position="852"/>
        <end position="874"/>
    </location>
</feature>
<evidence type="ECO:0000256" key="7">
    <source>
        <dbReference type="SAM" id="Phobius"/>
    </source>
</evidence>
<dbReference type="Proteomes" id="UP001500620">
    <property type="component" value="Unassembled WGS sequence"/>
</dbReference>
<organism evidence="9 10">
    <name type="scientific">Dactylosporangium darangshiense</name>
    <dbReference type="NCBI Taxonomy" id="579108"/>
    <lineage>
        <taxon>Bacteria</taxon>
        <taxon>Bacillati</taxon>
        <taxon>Actinomycetota</taxon>
        <taxon>Actinomycetes</taxon>
        <taxon>Micromonosporales</taxon>
        <taxon>Micromonosporaceae</taxon>
        <taxon>Dactylosporangium</taxon>
    </lineage>
</organism>
<dbReference type="Pfam" id="PF02687">
    <property type="entry name" value="FtsX"/>
    <property type="match status" value="2"/>
</dbReference>
<evidence type="ECO:0000256" key="2">
    <source>
        <dbReference type="ARBA" id="ARBA00022475"/>
    </source>
</evidence>
<dbReference type="InterPro" id="IPR003838">
    <property type="entry name" value="ABC3_permease_C"/>
</dbReference>
<keyword evidence="4 7" id="KW-1133">Transmembrane helix</keyword>
<feature type="transmembrane region" description="Helical" evidence="7">
    <location>
        <begin position="756"/>
        <end position="782"/>
    </location>
</feature>
<comment type="subcellular location">
    <subcellularLocation>
        <location evidence="1">Cell membrane</location>
        <topology evidence="1">Multi-pass membrane protein</topology>
    </subcellularLocation>
</comment>
<evidence type="ECO:0000256" key="3">
    <source>
        <dbReference type="ARBA" id="ARBA00022692"/>
    </source>
</evidence>
<feature type="domain" description="ABC3 transporter permease C-terminal" evidence="8">
    <location>
        <begin position="614"/>
        <end position="721"/>
    </location>
</feature>
<evidence type="ECO:0000256" key="1">
    <source>
        <dbReference type="ARBA" id="ARBA00004651"/>
    </source>
</evidence>
<dbReference type="RefSeq" id="WP_345137754.1">
    <property type="nucleotide sequence ID" value="NZ_BAABAT010000042.1"/>
</dbReference>
<keyword evidence="2" id="KW-1003">Cell membrane</keyword>
<evidence type="ECO:0000313" key="9">
    <source>
        <dbReference type="EMBL" id="GAA4260856.1"/>
    </source>
</evidence>
<feature type="transmembrane region" description="Helical" evidence="7">
    <location>
        <begin position="802"/>
        <end position="824"/>
    </location>
</feature>
<evidence type="ECO:0000256" key="4">
    <source>
        <dbReference type="ARBA" id="ARBA00022989"/>
    </source>
</evidence>
<feature type="transmembrane region" description="Helical" evidence="7">
    <location>
        <begin position="693"/>
        <end position="710"/>
    </location>
</feature>
<protein>
    <recommendedName>
        <fullName evidence="8">ABC3 transporter permease C-terminal domain-containing protein</fullName>
    </recommendedName>
</protein>
<dbReference type="InterPro" id="IPR050250">
    <property type="entry name" value="Macrolide_Exporter_MacB"/>
</dbReference>
<sequence length="920" mass="95693">MISLIRAQLRFRRGRLVATIAAVAVAVASFALLASASRGSQVRVNGTVQENFRPMYDILVRPPAATTEDGLISTDRVSSTYGGISEAQWRRILDIQGVSAAAPVAMAGYVMQTAVITVDLTQYAGQGGRQVLKLRPTYVGDRGLSSIPDGAKYLYVTPNNLEYVPGDPWVEGKMYTGADMPKPPQIHEHGPNGVTTVCEHQSGYFDNVKPLAPDDRTEADCWSSDPASSANTVKRAQVEVLFPIPLLLAAVDPAQEAKLDRLDGAVTSGAYLPESDQSAGIPVLASGRLDLDQQLRIEIERLGGDAAEQTAAGMRLDNAVTYYETMPVTPLASRSYTAQDVYPALLDAIAHPPADHSRSVPYAGTSVVGEWWTTSAMTLSGPGRTADVVPYSGGEWGKVPAGQPGAKPLPMGLADDPVRAIVRHGSDEPKQERTFLRGVGVYDPAKVQLGPELSRPPFDLYAGAEATAADPAARRALGDRALQPTTDFAGPLGQRPHLLTTLSALSKLQRDPYANVDAGHGVNKDAPISMVRVRVAGDVGSDAFSQERVRAIADQIHLATGLRVDLVGGSSAGGVAEQLPAGQFGRPALAVRENWLRLGVATTIVSALDRKSLVLAILVLVACALAVGNAASAAVRTRATELGVLACLGWARWRLFALVTGESVTVGAVAGLLGTILALALSRLLGVSLGADYALLAIPAALLLSGLAALPPAWRATRADPGAAVRPAVAPVRRSRVPRRVSGLAMGNVLRAPGRTVLGAVSLALGIASLTLLVIINLTFRGSVSGTVLGDAITVQVQSTDYIAAVLTTLLGAATVADVLYVNIRERAAEFALLGAVGWADAPLARLAAYEALAIGVLGATTGVGVALGSAALLSSELTAVSYAVAAAAALAGALLAVAAAILPVRSLRRLPTARLLAEE</sequence>
<evidence type="ECO:0000256" key="5">
    <source>
        <dbReference type="ARBA" id="ARBA00023136"/>
    </source>
</evidence>
<comment type="caution">
    <text evidence="9">The sequence shown here is derived from an EMBL/GenBank/DDBJ whole genome shotgun (WGS) entry which is preliminary data.</text>
</comment>
<feature type="domain" description="ABC3 transporter permease C-terminal" evidence="8">
    <location>
        <begin position="803"/>
        <end position="912"/>
    </location>
</feature>
<evidence type="ECO:0000256" key="6">
    <source>
        <dbReference type="ARBA" id="ARBA00038076"/>
    </source>
</evidence>
<proteinExistence type="inferred from homology"/>
<reference evidence="10" key="1">
    <citation type="journal article" date="2019" name="Int. J. Syst. Evol. Microbiol.">
        <title>The Global Catalogue of Microorganisms (GCM) 10K type strain sequencing project: providing services to taxonomists for standard genome sequencing and annotation.</title>
        <authorList>
            <consortium name="The Broad Institute Genomics Platform"/>
            <consortium name="The Broad Institute Genome Sequencing Center for Infectious Disease"/>
            <person name="Wu L."/>
            <person name="Ma J."/>
        </authorList>
    </citation>
    <scope>NUCLEOTIDE SEQUENCE [LARGE SCALE GENOMIC DNA]</scope>
    <source>
        <strain evidence="10">JCM 17441</strain>
    </source>
</reference>
<evidence type="ECO:0000259" key="8">
    <source>
        <dbReference type="Pfam" id="PF02687"/>
    </source>
</evidence>
<comment type="similarity">
    <text evidence="6">Belongs to the ABC-4 integral membrane protein family.</text>
</comment>
<name>A0ABP8DP71_9ACTN</name>
<gene>
    <name evidence="9" type="ORF">GCM10022255_091200</name>
</gene>
<keyword evidence="3 7" id="KW-0812">Transmembrane</keyword>
<dbReference type="PANTHER" id="PTHR30572">
    <property type="entry name" value="MEMBRANE COMPONENT OF TRANSPORTER-RELATED"/>
    <property type="match status" value="1"/>
</dbReference>
<keyword evidence="5 7" id="KW-0472">Membrane</keyword>
<feature type="transmembrane region" description="Helical" evidence="7">
    <location>
        <begin position="655"/>
        <end position="681"/>
    </location>
</feature>
<feature type="transmembrane region" description="Helical" evidence="7">
    <location>
        <begin position="880"/>
        <end position="905"/>
    </location>
</feature>
<accession>A0ABP8DP71</accession>
<dbReference type="PANTHER" id="PTHR30572:SF4">
    <property type="entry name" value="ABC TRANSPORTER PERMEASE YTRF"/>
    <property type="match status" value="1"/>
</dbReference>
<evidence type="ECO:0000313" key="10">
    <source>
        <dbReference type="Proteomes" id="UP001500620"/>
    </source>
</evidence>